<dbReference type="Pfam" id="PF26095">
    <property type="entry name" value="CC_Bre1"/>
    <property type="match status" value="1"/>
</dbReference>
<proteinExistence type="predicted"/>
<protein>
    <recommendedName>
        <fullName evidence="2">BRE1-like coiled-coil containing domain-containing protein</fullName>
    </recommendedName>
</protein>
<dbReference type="Gene3D" id="1.20.5.170">
    <property type="match status" value="1"/>
</dbReference>
<accession>A0A3G5ACI3</accession>
<organism evidence="3">
    <name type="scientific">Hyperionvirus sp</name>
    <dbReference type="NCBI Taxonomy" id="2487770"/>
    <lineage>
        <taxon>Viruses</taxon>
        <taxon>Varidnaviria</taxon>
        <taxon>Bamfordvirae</taxon>
        <taxon>Nucleocytoviricota</taxon>
        <taxon>Megaviricetes</taxon>
        <taxon>Imitervirales</taxon>
        <taxon>Mimiviridae</taxon>
        <taxon>Klosneuvirinae</taxon>
    </lineage>
</organism>
<keyword evidence="1" id="KW-0175">Coiled coil</keyword>
<reference evidence="3" key="1">
    <citation type="submission" date="2018-10" db="EMBL/GenBank/DDBJ databases">
        <title>Hidden diversity of soil giant viruses.</title>
        <authorList>
            <person name="Schulz F."/>
            <person name="Alteio L."/>
            <person name="Goudeau D."/>
            <person name="Ryan E.M."/>
            <person name="Malmstrom R.R."/>
            <person name="Blanchard J."/>
            <person name="Woyke T."/>
        </authorList>
    </citation>
    <scope>NUCLEOTIDE SEQUENCE</scope>
    <source>
        <strain evidence="3">HYV1</strain>
    </source>
</reference>
<dbReference type="SUPFAM" id="SSF90257">
    <property type="entry name" value="Myosin rod fragments"/>
    <property type="match status" value="1"/>
</dbReference>
<dbReference type="Gene3D" id="1.20.5.490">
    <property type="entry name" value="Single helix bin"/>
    <property type="match status" value="1"/>
</dbReference>
<dbReference type="InterPro" id="IPR058643">
    <property type="entry name" value="BRE1-like_CC"/>
</dbReference>
<dbReference type="EMBL" id="MK072404">
    <property type="protein sequence ID" value="AYV84304.1"/>
    <property type="molecule type" value="Genomic_DNA"/>
</dbReference>
<evidence type="ECO:0000259" key="2">
    <source>
        <dbReference type="Pfam" id="PF26095"/>
    </source>
</evidence>
<evidence type="ECO:0000313" key="3">
    <source>
        <dbReference type="EMBL" id="AYV84304.1"/>
    </source>
</evidence>
<feature type="domain" description="BRE1-like coiled-coil containing" evidence="2">
    <location>
        <begin position="33"/>
        <end position="112"/>
    </location>
</feature>
<gene>
    <name evidence="3" type="ORF">Hyperionvirus22_5</name>
</gene>
<sequence length="251" mass="27060">MTLPGHNIILEYYNMTRNNCGFGPIDNGDSIADLQNRINKLKEKLKYIISKQNARITELETEVADLTAQVADLTAQVADLTAQVADLTTQVADLTARVTDLETRVTDLETRVTYLETGSFATFGIPNGAIVSTQNLPVEQIIDDPSENIALFDSFTISLGPGVYIGSYNVSLTSSFPLASYVIMPLLNSVAQTVSQGDGVIVPLVISRTGNNFGFRVTGSQSFFNLLFTSTPPISANVMAGSNIIINRVGD</sequence>
<evidence type="ECO:0000256" key="1">
    <source>
        <dbReference type="SAM" id="Coils"/>
    </source>
</evidence>
<name>A0A3G5ACI3_9VIRU</name>
<feature type="coiled-coil region" evidence="1">
    <location>
        <begin position="31"/>
        <end position="111"/>
    </location>
</feature>